<name>A0A1Z5KBK3_FISSO</name>
<proteinExistence type="predicted"/>
<dbReference type="PANTHER" id="PTHR47380">
    <property type="entry name" value="OS02G0533000 PROTEIN"/>
    <property type="match status" value="1"/>
</dbReference>
<gene>
    <name evidence="2" type="ORF">FisN_14Hh300</name>
</gene>
<feature type="transmembrane region" description="Helical" evidence="1">
    <location>
        <begin position="508"/>
        <end position="529"/>
    </location>
</feature>
<accession>A0A1Z5KBK3</accession>
<keyword evidence="1" id="KW-1133">Transmembrane helix</keyword>
<feature type="transmembrane region" description="Helical" evidence="1">
    <location>
        <begin position="188"/>
        <end position="214"/>
    </location>
</feature>
<keyword evidence="1" id="KW-0812">Transmembrane</keyword>
<comment type="caution">
    <text evidence="2">The sequence shown here is derived from an EMBL/GenBank/DDBJ whole genome shotgun (WGS) entry which is preliminary data.</text>
</comment>
<evidence type="ECO:0000313" key="2">
    <source>
        <dbReference type="EMBL" id="GAX23525.1"/>
    </source>
</evidence>
<protein>
    <recommendedName>
        <fullName evidence="4">Iron-sulfur cluster biosynthesis family protein</fullName>
    </recommendedName>
</protein>
<keyword evidence="3" id="KW-1185">Reference proteome</keyword>
<keyword evidence="1" id="KW-0472">Membrane</keyword>
<evidence type="ECO:0008006" key="4">
    <source>
        <dbReference type="Google" id="ProtNLM"/>
    </source>
</evidence>
<organism evidence="2 3">
    <name type="scientific">Fistulifera solaris</name>
    <name type="common">Oleaginous diatom</name>
    <dbReference type="NCBI Taxonomy" id="1519565"/>
    <lineage>
        <taxon>Eukaryota</taxon>
        <taxon>Sar</taxon>
        <taxon>Stramenopiles</taxon>
        <taxon>Ochrophyta</taxon>
        <taxon>Bacillariophyta</taxon>
        <taxon>Bacillariophyceae</taxon>
        <taxon>Bacillariophycidae</taxon>
        <taxon>Naviculales</taxon>
        <taxon>Naviculaceae</taxon>
        <taxon>Fistulifera</taxon>
    </lineage>
</organism>
<sequence>MLQHHLAIEVRGYRRVVALQNHYWQSWESISNYQVQVSLHSFAKMIVAKRKTVTRLYLCCAAIYIHVAAAFAPSSVRSLPRINPPSTRHMVKYEDLMEKLPSDTVVDVVDAMPEKRVVASDVAARAGVSLSQARKDLVALASLSQGDIAVDKDGELIYQFPPNLKATLASNSAKYKAMATLRKAWPSIFWFLRASFGVTLLASVFAIFSTIFFLQSSNSRSDDDRDDRRGGSMSFGGSYMWGPSPFDFLYWNRPYGYYANPYQRPDEMGFLPSVFSYVFGDGNPNEKIEEKRLALAANMIRANNGAVTAEQLAPYCDDAPDPSEYMKATYVDESFVLPIVTALGGEAQVMEDGEIVYTFPELQTSATKVSETTSMVKLEKVEESLLLQRAGLPSSATSRQIQSFLNWNGISTAGAIERDDLIRILRRALPPPSDSEKALLEDAAADSQTDVLTERRLKFSVATDVNKFLAGGLGVVNLGGALYLGNLLGQYALYGVRLPSYMGVVQSFYPLLLLYAVLFNVIPLVRNVYNQQENAKIEKRNGVRRKWRDALKNNSFTRKLKAAAKMGTRLKQLGANPDEIVFDTRKPIEEIKKRKIDLELKEFDKLLQEDESKDSFQ</sequence>
<dbReference type="EMBL" id="BDSP01000202">
    <property type="protein sequence ID" value="GAX23525.1"/>
    <property type="molecule type" value="Genomic_DNA"/>
</dbReference>
<feature type="transmembrane region" description="Helical" evidence="1">
    <location>
        <begin position="56"/>
        <end position="76"/>
    </location>
</feature>
<dbReference type="PANTHER" id="PTHR47380:SF4">
    <property type="entry name" value="OS02G0533000 PROTEIN"/>
    <property type="match status" value="1"/>
</dbReference>
<dbReference type="Proteomes" id="UP000198406">
    <property type="component" value="Unassembled WGS sequence"/>
</dbReference>
<dbReference type="InterPro" id="IPR044200">
    <property type="entry name" value="At5g03900-like"/>
</dbReference>
<dbReference type="InParanoid" id="A0A1Z5KBK3"/>
<dbReference type="OrthoDB" id="4518at2759"/>
<evidence type="ECO:0000256" key="1">
    <source>
        <dbReference type="SAM" id="Phobius"/>
    </source>
</evidence>
<reference evidence="2 3" key="1">
    <citation type="journal article" date="2015" name="Plant Cell">
        <title>Oil accumulation by the oleaginous diatom Fistulifera solaris as revealed by the genome and transcriptome.</title>
        <authorList>
            <person name="Tanaka T."/>
            <person name="Maeda Y."/>
            <person name="Veluchamy A."/>
            <person name="Tanaka M."/>
            <person name="Abida H."/>
            <person name="Marechal E."/>
            <person name="Bowler C."/>
            <person name="Muto M."/>
            <person name="Sunaga Y."/>
            <person name="Tanaka M."/>
            <person name="Yoshino T."/>
            <person name="Taniguchi T."/>
            <person name="Fukuda Y."/>
            <person name="Nemoto M."/>
            <person name="Matsumoto M."/>
            <person name="Wong P.S."/>
            <person name="Aburatani S."/>
            <person name="Fujibuchi W."/>
        </authorList>
    </citation>
    <scope>NUCLEOTIDE SEQUENCE [LARGE SCALE GENOMIC DNA]</scope>
    <source>
        <strain evidence="2 3">JPCC DA0580</strain>
    </source>
</reference>
<evidence type="ECO:0000313" key="3">
    <source>
        <dbReference type="Proteomes" id="UP000198406"/>
    </source>
</evidence>
<dbReference type="AlphaFoldDB" id="A0A1Z5KBK3"/>
<feature type="transmembrane region" description="Helical" evidence="1">
    <location>
        <begin position="468"/>
        <end position="488"/>
    </location>
</feature>